<dbReference type="InterPro" id="IPR038251">
    <property type="entry name" value="PdxB_dimer_sf"/>
</dbReference>
<reference evidence="8 9" key="1">
    <citation type="submission" date="2016-06" db="EMBL/GenBank/DDBJ databases">
        <title>Draft genome of Moraxella lacunata CCUG 57757A.</title>
        <authorList>
            <person name="Salva-Serra F."/>
            <person name="Engstrom-Jakobsson H."/>
            <person name="Thorell K."/>
            <person name="Gonzales-Siles L."/>
            <person name="Karlsson R."/>
            <person name="Boulund F."/>
            <person name="Engstrand L."/>
            <person name="Kristiansson E."/>
            <person name="Moore E."/>
        </authorList>
    </citation>
    <scope>NUCLEOTIDE SEQUENCE [LARGE SCALE GENOMIC DNA]</scope>
    <source>
        <strain evidence="8 9">CCUG 57757A</strain>
    </source>
</reference>
<dbReference type="AlphaFoldDB" id="A0A1B8PW17"/>
<keyword evidence="3 5" id="KW-0520">NAD</keyword>
<keyword evidence="4 5" id="KW-0664">Pyridoxine biosynthesis</keyword>
<dbReference type="UniPathway" id="UPA00244">
    <property type="reaction ID" value="UER00310"/>
</dbReference>
<evidence type="ECO:0000256" key="4">
    <source>
        <dbReference type="ARBA" id="ARBA00023096"/>
    </source>
</evidence>
<dbReference type="HAMAP" id="MF_01825">
    <property type="entry name" value="PdxB"/>
    <property type="match status" value="1"/>
</dbReference>
<evidence type="ECO:0000259" key="7">
    <source>
        <dbReference type="Pfam" id="PF02826"/>
    </source>
</evidence>
<feature type="active site" description="Proton donor" evidence="5">
    <location>
        <position position="254"/>
    </location>
</feature>
<dbReference type="PROSITE" id="PS00671">
    <property type="entry name" value="D_2_HYDROXYACID_DH_3"/>
    <property type="match status" value="1"/>
</dbReference>
<feature type="binding site" evidence="5">
    <location>
        <position position="232"/>
    </location>
    <ligand>
        <name>NAD(+)</name>
        <dbReference type="ChEBI" id="CHEBI:57540"/>
    </ligand>
</feature>
<feature type="binding site" evidence="5">
    <location>
        <position position="176"/>
    </location>
    <ligand>
        <name>NAD(+)</name>
        <dbReference type="ChEBI" id="CHEBI:57540"/>
    </ligand>
</feature>
<dbReference type="InterPro" id="IPR029752">
    <property type="entry name" value="D-isomer_DH_CS1"/>
</dbReference>
<dbReference type="SUPFAM" id="SSF52283">
    <property type="entry name" value="Formate/glycerate dehydrogenase catalytic domain-like"/>
    <property type="match status" value="1"/>
</dbReference>
<dbReference type="InterPro" id="IPR006140">
    <property type="entry name" value="D-isomer_DH_NAD-bd"/>
</dbReference>
<dbReference type="InterPro" id="IPR036291">
    <property type="entry name" value="NAD(P)-bd_dom_sf"/>
</dbReference>
<comment type="subunit">
    <text evidence="5">Homodimer.</text>
</comment>
<comment type="function">
    <text evidence="5">Catalyzes the oxidation of erythronate-4-phosphate to 3-hydroxy-2-oxo-4-phosphonooxybutanoate.</text>
</comment>
<dbReference type="EMBL" id="LZMS01000100">
    <property type="protein sequence ID" value="OBX59813.1"/>
    <property type="molecule type" value="Genomic_DNA"/>
</dbReference>
<feature type="binding site" evidence="5">
    <location>
        <position position="149"/>
    </location>
    <ligand>
        <name>NAD(+)</name>
        <dbReference type="ChEBI" id="CHEBI:57540"/>
    </ligand>
</feature>
<comment type="catalytic activity">
    <reaction evidence="5">
        <text>4-phospho-D-erythronate + NAD(+) = (R)-3-hydroxy-2-oxo-4-phosphooxybutanoate + NADH + H(+)</text>
        <dbReference type="Rhea" id="RHEA:18829"/>
        <dbReference type="ChEBI" id="CHEBI:15378"/>
        <dbReference type="ChEBI" id="CHEBI:57540"/>
        <dbReference type="ChEBI" id="CHEBI:57945"/>
        <dbReference type="ChEBI" id="CHEBI:58538"/>
        <dbReference type="ChEBI" id="CHEBI:58766"/>
        <dbReference type="EC" id="1.1.1.290"/>
    </reaction>
</comment>
<name>A0A1B8PW17_MORLA</name>
<comment type="subcellular location">
    <subcellularLocation>
        <location evidence="5">Cytoplasm</location>
    </subcellularLocation>
</comment>
<dbReference type="InterPro" id="IPR029753">
    <property type="entry name" value="D-isomer_DH_CS"/>
</dbReference>
<dbReference type="PANTHER" id="PTHR43761:SF1">
    <property type="entry name" value="D-ISOMER SPECIFIC 2-HYDROXYACID DEHYDROGENASE CATALYTIC DOMAIN-CONTAINING PROTEIN-RELATED"/>
    <property type="match status" value="1"/>
</dbReference>
<dbReference type="Pfam" id="PF00389">
    <property type="entry name" value="2-Hacid_dh"/>
    <property type="match status" value="1"/>
</dbReference>
<dbReference type="Gene3D" id="3.40.50.720">
    <property type="entry name" value="NAD(P)-binding Rossmann-like Domain"/>
    <property type="match status" value="2"/>
</dbReference>
<dbReference type="Proteomes" id="UP000092607">
    <property type="component" value="Unassembled WGS sequence"/>
</dbReference>
<dbReference type="SUPFAM" id="SSF51735">
    <property type="entry name" value="NAD(P)-binding Rossmann-fold domains"/>
    <property type="match status" value="1"/>
</dbReference>
<feature type="binding site" evidence="5">
    <location>
        <position position="49"/>
    </location>
    <ligand>
        <name>substrate</name>
    </ligand>
</feature>
<dbReference type="InterPro" id="IPR020921">
    <property type="entry name" value="Erythronate-4-P_DHase"/>
</dbReference>
<organism evidence="8 9">
    <name type="scientific">Moraxella lacunata</name>
    <dbReference type="NCBI Taxonomy" id="477"/>
    <lineage>
        <taxon>Bacteria</taxon>
        <taxon>Pseudomonadati</taxon>
        <taxon>Pseudomonadota</taxon>
        <taxon>Gammaproteobacteria</taxon>
        <taxon>Moraxellales</taxon>
        <taxon>Moraxellaceae</taxon>
        <taxon>Moraxella</taxon>
    </lineage>
</organism>
<feature type="binding site" evidence="5">
    <location>
        <position position="71"/>
    </location>
    <ligand>
        <name>substrate</name>
    </ligand>
</feature>
<evidence type="ECO:0000256" key="2">
    <source>
        <dbReference type="ARBA" id="ARBA00023002"/>
    </source>
</evidence>
<evidence type="ECO:0000313" key="9">
    <source>
        <dbReference type="Proteomes" id="UP000092607"/>
    </source>
</evidence>
<proteinExistence type="inferred from homology"/>
<feature type="active site" evidence="5">
    <location>
        <position position="237"/>
    </location>
</feature>
<evidence type="ECO:0000256" key="1">
    <source>
        <dbReference type="ARBA" id="ARBA00022490"/>
    </source>
</evidence>
<comment type="similarity">
    <text evidence="5">Belongs to the D-isomer specific 2-hydroxyacid dehydrogenase family. PdxB subfamily.</text>
</comment>
<dbReference type="GO" id="GO:0033711">
    <property type="term" value="F:4-phosphoerythronate dehydrogenase activity"/>
    <property type="evidence" value="ECO:0007669"/>
    <property type="project" value="UniProtKB-EC"/>
</dbReference>
<sequence length="354" mass="40208">MTTILADENIAHLDDYFCHDNTTLIKLKGREIDQSAIDRHNPTALLIRSVTPINADAIANPNNIKFIGSATIGTDHVDNDFIQKHHIHFANAKGSSKHSVAQYVITALLRKFPNLIHKKITLGIIGLGNIGATLAKYAKDLNWEILGYDPYLPTSDINNASFNELLANSDIISIHTPLTKTGDYPTYQLFNHSVFKQLKNNAILINTARGEIINQDDLLWAMTNKNLNVILDVFPFEPTIDKALLDNLALATPHIAGYTLDGKLRGTEMIYQAFCEYFNLPILQNMDKLLPPNHYHWQTLKNELLKGNTDILKSYYDILKDDNELRHICTDNVHGADFDKLRKNYDLKREWLYD</sequence>
<gene>
    <name evidence="5" type="primary">pdxB</name>
    <name evidence="8" type="ORF">A9309_10730</name>
</gene>
<feature type="domain" description="D-isomer specific 2-hydroxyacid dehydrogenase NAD-binding" evidence="7">
    <location>
        <begin position="118"/>
        <end position="256"/>
    </location>
</feature>
<keyword evidence="1 5" id="KW-0963">Cytoplasm</keyword>
<dbReference type="PANTHER" id="PTHR43761">
    <property type="entry name" value="D-ISOMER SPECIFIC 2-HYDROXYACID DEHYDROGENASE FAMILY PROTEIN (AFU_ORTHOLOGUE AFUA_1G13630)"/>
    <property type="match status" value="1"/>
</dbReference>
<evidence type="ECO:0000259" key="6">
    <source>
        <dbReference type="Pfam" id="PF00389"/>
    </source>
</evidence>
<dbReference type="EC" id="1.1.1.290" evidence="5"/>
<dbReference type="GO" id="GO:0005737">
    <property type="term" value="C:cytoplasm"/>
    <property type="evidence" value="ECO:0007669"/>
    <property type="project" value="UniProtKB-SubCell"/>
</dbReference>
<protein>
    <recommendedName>
        <fullName evidence="5">Erythronate-4-phosphate dehydrogenase</fullName>
        <ecNumber evidence="5">1.1.1.290</ecNumber>
    </recommendedName>
</protein>
<dbReference type="Gene3D" id="3.30.1370.170">
    <property type="match status" value="1"/>
</dbReference>
<comment type="caution">
    <text evidence="8">The sequence shown here is derived from an EMBL/GenBank/DDBJ whole genome shotgun (WGS) entry which is preliminary data.</text>
</comment>
<accession>A0A1B8PW17</accession>
<feature type="domain" description="D-isomer specific 2-hydroxyacid dehydrogenase catalytic" evidence="6">
    <location>
        <begin position="29"/>
        <end position="279"/>
    </location>
</feature>
<feature type="active site" evidence="5">
    <location>
        <position position="209"/>
    </location>
</feature>
<dbReference type="CDD" id="cd12158">
    <property type="entry name" value="ErythrP_dh"/>
    <property type="match status" value="1"/>
</dbReference>
<evidence type="ECO:0000256" key="5">
    <source>
        <dbReference type="HAMAP-Rule" id="MF_01825"/>
    </source>
</evidence>
<dbReference type="Pfam" id="PF02826">
    <property type="entry name" value="2-Hacid_dh_C"/>
    <property type="match status" value="1"/>
</dbReference>
<dbReference type="OrthoDB" id="9770208at2"/>
<comment type="pathway">
    <text evidence="5">Cofactor biosynthesis; pyridoxine 5'-phosphate biosynthesis; pyridoxine 5'-phosphate from D-erythrose 4-phosphate: step 2/5.</text>
</comment>
<feature type="binding site" evidence="5">
    <location>
        <position position="258"/>
    </location>
    <ligand>
        <name>substrate</name>
    </ligand>
</feature>
<evidence type="ECO:0000256" key="3">
    <source>
        <dbReference type="ARBA" id="ARBA00023027"/>
    </source>
</evidence>
<dbReference type="PROSITE" id="PS00065">
    <property type="entry name" value="D_2_HYDROXYACID_DH_1"/>
    <property type="match status" value="1"/>
</dbReference>
<dbReference type="GO" id="GO:0008615">
    <property type="term" value="P:pyridoxine biosynthetic process"/>
    <property type="evidence" value="ECO:0007669"/>
    <property type="project" value="UniProtKB-UniRule"/>
</dbReference>
<dbReference type="RefSeq" id="WP_065256726.1">
    <property type="nucleotide sequence ID" value="NZ_JARDJM010000060.1"/>
</dbReference>
<dbReference type="InterPro" id="IPR050418">
    <property type="entry name" value="D-iso_2-hydroxyacid_DH_PdxB"/>
</dbReference>
<evidence type="ECO:0000313" key="8">
    <source>
        <dbReference type="EMBL" id="OBX59813.1"/>
    </source>
</evidence>
<comment type="caution">
    <text evidence="5">Lacks conserved residue(s) required for the propagation of feature annotation.</text>
</comment>
<dbReference type="GO" id="GO:0051287">
    <property type="term" value="F:NAD binding"/>
    <property type="evidence" value="ECO:0007669"/>
    <property type="project" value="InterPro"/>
</dbReference>
<keyword evidence="2 5" id="KW-0560">Oxidoreductase</keyword>
<dbReference type="InterPro" id="IPR006139">
    <property type="entry name" value="D-isomer_2_OHA_DH_cat_dom"/>
</dbReference>
<feature type="binding site" evidence="5">
    <location>
        <position position="257"/>
    </location>
    <ligand>
        <name>NAD(+)</name>
        <dbReference type="ChEBI" id="CHEBI:57540"/>
    </ligand>
</feature>